<accession>A0AAD9ZZM7</accession>
<protein>
    <submittedName>
        <fullName evidence="1">Uncharacterized protein</fullName>
    </submittedName>
</protein>
<dbReference type="PANTHER" id="PTHR47851">
    <property type="entry name" value="OS06G0588700 PROTEIN-RELATED"/>
    <property type="match status" value="1"/>
</dbReference>
<organism evidence="1 2">
    <name type="scientific">Dipteronia sinensis</name>
    <dbReference type="NCBI Taxonomy" id="43782"/>
    <lineage>
        <taxon>Eukaryota</taxon>
        <taxon>Viridiplantae</taxon>
        <taxon>Streptophyta</taxon>
        <taxon>Embryophyta</taxon>
        <taxon>Tracheophyta</taxon>
        <taxon>Spermatophyta</taxon>
        <taxon>Magnoliopsida</taxon>
        <taxon>eudicotyledons</taxon>
        <taxon>Gunneridae</taxon>
        <taxon>Pentapetalae</taxon>
        <taxon>rosids</taxon>
        <taxon>malvids</taxon>
        <taxon>Sapindales</taxon>
        <taxon>Sapindaceae</taxon>
        <taxon>Hippocastanoideae</taxon>
        <taxon>Acereae</taxon>
        <taxon>Dipteronia</taxon>
    </lineage>
</organism>
<keyword evidence="2" id="KW-1185">Reference proteome</keyword>
<sequence>MENPDASKFRTKGLRSADQLDILFRDVAATGEGSWAPSMGFIPSEDRLCDSVDGKNDESSIAKVIKMLRGIPEIESGSELYMKAVRLFLKKENKETFVALKDHDLQIMFLEQA</sequence>
<proteinExistence type="predicted"/>
<evidence type="ECO:0000313" key="1">
    <source>
        <dbReference type="EMBL" id="KAK3198073.1"/>
    </source>
</evidence>
<dbReference type="EMBL" id="JANJYJ010000007">
    <property type="protein sequence ID" value="KAK3198073.1"/>
    <property type="molecule type" value="Genomic_DNA"/>
</dbReference>
<comment type="caution">
    <text evidence="1">The sequence shown here is derived from an EMBL/GenBank/DDBJ whole genome shotgun (WGS) entry which is preliminary data.</text>
</comment>
<gene>
    <name evidence="1" type="ORF">Dsin_021488</name>
</gene>
<dbReference type="PANTHER" id="PTHR47851:SF1">
    <property type="entry name" value="OS06G0588700 PROTEIN"/>
    <property type="match status" value="1"/>
</dbReference>
<name>A0AAD9ZZM7_9ROSI</name>
<evidence type="ECO:0000313" key="2">
    <source>
        <dbReference type="Proteomes" id="UP001281410"/>
    </source>
</evidence>
<dbReference type="Proteomes" id="UP001281410">
    <property type="component" value="Unassembled WGS sequence"/>
</dbReference>
<dbReference type="AlphaFoldDB" id="A0AAD9ZZM7"/>
<reference evidence="1" key="1">
    <citation type="journal article" date="2023" name="Plant J.">
        <title>Genome sequences and population genomics provide insights into the demographic history, inbreeding, and mutation load of two 'living fossil' tree species of Dipteronia.</title>
        <authorList>
            <person name="Feng Y."/>
            <person name="Comes H.P."/>
            <person name="Chen J."/>
            <person name="Zhu S."/>
            <person name="Lu R."/>
            <person name="Zhang X."/>
            <person name="Li P."/>
            <person name="Qiu J."/>
            <person name="Olsen K.M."/>
            <person name="Qiu Y."/>
        </authorList>
    </citation>
    <scope>NUCLEOTIDE SEQUENCE</scope>
    <source>
        <strain evidence="1">NBL</strain>
    </source>
</reference>